<protein>
    <submittedName>
        <fullName evidence="2">DUF1800 family protein</fullName>
    </submittedName>
</protein>
<proteinExistence type="predicted"/>
<organism evidence="2 3">
    <name type="scientific">Nocardioides flavescens</name>
    <dbReference type="NCBI Taxonomy" id="2691959"/>
    <lineage>
        <taxon>Bacteria</taxon>
        <taxon>Bacillati</taxon>
        <taxon>Actinomycetota</taxon>
        <taxon>Actinomycetes</taxon>
        <taxon>Propionibacteriales</taxon>
        <taxon>Nocardioidaceae</taxon>
        <taxon>Nocardioides</taxon>
    </lineage>
</organism>
<sequence>MPPLLQSTPPTSTPLSDPLSARALAGGGKTKGKAKRKFHRCRVHTSHTCWKATTCKHRLHKPAKQDDGGKGNQGNQNGNQTKPPSTTKNPTTTSTPTPTPLAPSPLPSAFGLHLGSRFSYGVTPQLHQEMEAAGGPQAWFTAQLSPAGIPDPVGDQFLTWWPSLDLDAPTIWQRDQAQVEPAWEVMADYQRWCLLRRIWSSRQVLEQMTEFFENHLHVPVHDDGVFGFRASYGRLIRSLALGRFDQLLTAAITHPAMGISLDNASSTKRAPNENLGRELLELHTVGRGNYTEDDVKASARILTGYRVQMWSTWRDWYDTASHWTGPVQVMGFSHPNTDPDGRAVATAYLSYLAHHPATAARLCRKLAVRFVSDDPSPALVDHLAQVYLAADTAIAPVLQALVALPEFAASAGAKVRTPTDDVVATWRALGVQLARPTGNDSAANAILWQTSTVGAEPQSWPRPDGPPERGAAWSSASRILASFQMHYAMAGTWWPKQDLTYRPLASWAPVTTGTSIRFDDLVEHLSRELLCRSASARVQEAARLQTGLTAATVITPTHALVRWGMPGLIATLLDSPEHLTR</sequence>
<evidence type="ECO:0000313" key="2">
    <source>
        <dbReference type="EMBL" id="MXG90016.1"/>
    </source>
</evidence>
<dbReference type="Proteomes" id="UP000473325">
    <property type="component" value="Unassembled WGS sequence"/>
</dbReference>
<evidence type="ECO:0000256" key="1">
    <source>
        <dbReference type="SAM" id="MobiDB-lite"/>
    </source>
</evidence>
<dbReference type="InterPro" id="IPR014917">
    <property type="entry name" value="DUF1800"/>
</dbReference>
<dbReference type="EMBL" id="WUEK01000005">
    <property type="protein sequence ID" value="MXG90016.1"/>
    <property type="molecule type" value="Genomic_DNA"/>
</dbReference>
<dbReference type="RefSeq" id="WP_160877919.1">
    <property type="nucleotide sequence ID" value="NZ_WUEK01000005.1"/>
</dbReference>
<dbReference type="Pfam" id="PF08811">
    <property type="entry name" value="DUF1800"/>
    <property type="match status" value="1"/>
</dbReference>
<comment type="caution">
    <text evidence="2">The sequence shown here is derived from an EMBL/GenBank/DDBJ whole genome shotgun (WGS) entry which is preliminary data.</text>
</comment>
<feature type="region of interest" description="Disordered" evidence="1">
    <location>
        <begin position="60"/>
        <end position="108"/>
    </location>
</feature>
<dbReference type="AlphaFoldDB" id="A0A6L7EW72"/>
<keyword evidence="3" id="KW-1185">Reference proteome</keyword>
<feature type="compositionally biased region" description="Pro residues" evidence="1">
    <location>
        <begin position="97"/>
        <end position="106"/>
    </location>
</feature>
<reference evidence="2 3" key="1">
    <citation type="submission" date="2019-12" db="EMBL/GenBank/DDBJ databases">
        <authorList>
            <person name="Kun Z."/>
        </authorList>
    </citation>
    <scope>NUCLEOTIDE SEQUENCE [LARGE SCALE GENOMIC DNA]</scope>
    <source>
        <strain evidence="2 3">YIM 123512</strain>
    </source>
</reference>
<feature type="region of interest" description="Disordered" evidence="1">
    <location>
        <begin position="1"/>
        <end position="43"/>
    </location>
</feature>
<name>A0A6L7EW72_9ACTN</name>
<evidence type="ECO:0000313" key="3">
    <source>
        <dbReference type="Proteomes" id="UP000473325"/>
    </source>
</evidence>
<feature type="compositionally biased region" description="Low complexity" evidence="1">
    <location>
        <begin position="73"/>
        <end position="96"/>
    </location>
</feature>
<feature type="compositionally biased region" description="Basic residues" evidence="1">
    <location>
        <begin position="30"/>
        <end position="43"/>
    </location>
</feature>
<gene>
    <name evidence="2" type="ORF">GRQ65_10675</name>
</gene>
<feature type="compositionally biased region" description="Low complexity" evidence="1">
    <location>
        <begin position="1"/>
        <end position="24"/>
    </location>
</feature>
<accession>A0A6L7EW72</accession>